<protein>
    <submittedName>
        <fullName evidence="1">Uncharacterized protein</fullName>
    </submittedName>
</protein>
<proteinExistence type="predicted"/>
<dbReference type="Proteomes" id="UP000050356">
    <property type="component" value="Unassembled WGS sequence"/>
</dbReference>
<comment type="caution">
    <text evidence="1">The sequence shown here is derived from an EMBL/GenBank/DDBJ whole genome shotgun (WGS) entry which is preliminary data.</text>
</comment>
<dbReference type="AlphaFoldDB" id="A0A0P9MQ09"/>
<reference evidence="1 2" key="1">
    <citation type="submission" date="2015-09" db="EMBL/GenBank/DDBJ databases">
        <title>Genome announcement of multiple Pseudomonas syringae strains.</title>
        <authorList>
            <person name="Thakur S."/>
            <person name="Wang P.W."/>
            <person name="Gong Y."/>
            <person name="Weir B.S."/>
            <person name="Guttman D.S."/>
        </authorList>
    </citation>
    <scope>NUCLEOTIDE SEQUENCE [LARGE SCALE GENOMIC DNA]</scope>
    <source>
        <strain evidence="1 2">ICMP17524</strain>
    </source>
</reference>
<name>A0A0P9MQ09_PSESX</name>
<organism evidence="1 2">
    <name type="scientific">Pseudomonas syringae pv. cerasicola</name>
    <dbReference type="NCBI Taxonomy" id="264451"/>
    <lineage>
        <taxon>Bacteria</taxon>
        <taxon>Pseudomonadati</taxon>
        <taxon>Pseudomonadota</taxon>
        <taxon>Gammaproteobacteria</taxon>
        <taxon>Pseudomonadales</taxon>
        <taxon>Pseudomonadaceae</taxon>
        <taxon>Pseudomonas</taxon>
        <taxon>Pseudomonas syringae</taxon>
    </lineage>
</organism>
<dbReference type="EMBL" id="LJQA01000747">
    <property type="protein sequence ID" value="KPW85951.1"/>
    <property type="molecule type" value="Genomic_DNA"/>
</dbReference>
<evidence type="ECO:0000313" key="1">
    <source>
        <dbReference type="EMBL" id="KPW85951.1"/>
    </source>
</evidence>
<gene>
    <name evidence="1" type="ORF">ALO50_200081</name>
</gene>
<accession>A0A0P9MQ09</accession>
<sequence>MVKASPCRTFTIIKVLNDDPFKIIELAIRDENSRKASFSLFLIIEKLDPLRFICQTFKGQFDIIKAFKLDAKASTVLDAKCCLFFFCLFRNRADLLELFAQSIAVQGTVTNRERWRPYWNAMGSERLWG</sequence>
<evidence type="ECO:0000313" key="2">
    <source>
        <dbReference type="Proteomes" id="UP000050356"/>
    </source>
</evidence>